<gene>
    <name evidence="3" type="ORF">PSON_ATCC_30995.1.T0770200</name>
</gene>
<feature type="transmembrane region" description="Helical" evidence="2">
    <location>
        <begin position="21"/>
        <end position="40"/>
    </location>
</feature>
<keyword evidence="2" id="KW-0812">Transmembrane</keyword>
<dbReference type="OrthoDB" id="304785at2759"/>
<feature type="region of interest" description="Disordered" evidence="1">
    <location>
        <begin position="171"/>
        <end position="197"/>
    </location>
</feature>
<name>A0A8S1PGU2_9CILI</name>
<feature type="transmembrane region" description="Helical" evidence="2">
    <location>
        <begin position="95"/>
        <end position="114"/>
    </location>
</feature>
<keyword evidence="2" id="KW-0472">Membrane</keyword>
<evidence type="ECO:0000256" key="1">
    <source>
        <dbReference type="SAM" id="MobiDB-lite"/>
    </source>
</evidence>
<evidence type="ECO:0000256" key="2">
    <source>
        <dbReference type="SAM" id="Phobius"/>
    </source>
</evidence>
<feature type="compositionally biased region" description="Polar residues" evidence="1">
    <location>
        <begin position="183"/>
        <end position="197"/>
    </location>
</feature>
<organism evidence="3 4">
    <name type="scientific">Paramecium sonneborni</name>
    <dbReference type="NCBI Taxonomy" id="65129"/>
    <lineage>
        <taxon>Eukaryota</taxon>
        <taxon>Sar</taxon>
        <taxon>Alveolata</taxon>
        <taxon>Ciliophora</taxon>
        <taxon>Intramacronucleata</taxon>
        <taxon>Oligohymenophorea</taxon>
        <taxon>Peniculida</taxon>
        <taxon>Parameciidae</taxon>
        <taxon>Paramecium</taxon>
    </lineage>
</organism>
<proteinExistence type="predicted"/>
<feature type="transmembrane region" description="Helical" evidence="2">
    <location>
        <begin position="60"/>
        <end position="83"/>
    </location>
</feature>
<feature type="compositionally biased region" description="Basic and acidic residues" evidence="1">
    <location>
        <begin position="171"/>
        <end position="180"/>
    </location>
</feature>
<dbReference type="Proteomes" id="UP000692954">
    <property type="component" value="Unassembled WGS sequence"/>
</dbReference>
<evidence type="ECO:0000313" key="4">
    <source>
        <dbReference type="Proteomes" id="UP000692954"/>
    </source>
</evidence>
<feature type="transmembrane region" description="Helical" evidence="2">
    <location>
        <begin position="120"/>
        <end position="145"/>
    </location>
</feature>
<protein>
    <recommendedName>
        <fullName evidence="5">Transmembrane protein 107</fullName>
    </recommendedName>
</protein>
<reference evidence="3" key="1">
    <citation type="submission" date="2021-01" db="EMBL/GenBank/DDBJ databases">
        <authorList>
            <consortium name="Genoscope - CEA"/>
            <person name="William W."/>
        </authorList>
    </citation>
    <scope>NUCLEOTIDE SEQUENCE</scope>
</reference>
<comment type="caution">
    <text evidence="3">The sequence shown here is derived from an EMBL/GenBank/DDBJ whole genome shotgun (WGS) entry which is preliminary data.</text>
</comment>
<dbReference type="InterPro" id="IPR029248">
    <property type="entry name" value="TMEM107"/>
</dbReference>
<dbReference type="Pfam" id="PF14995">
    <property type="entry name" value="TMEM107"/>
    <property type="match status" value="1"/>
</dbReference>
<keyword evidence="4" id="KW-1185">Reference proteome</keyword>
<dbReference type="EMBL" id="CAJJDN010000077">
    <property type="protein sequence ID" value="CAD8102316.1"/>
    <property type="molecule type" value="Genomic_DNA"/>
</dbReference>
<evidence type="ECO:0008006" key="5">
    <source>
        <dbReference type="Google" id="ProtNLM"/>
    </source>
</evidence>
<dbReference type="AlphaFoldDB" id="A0A8S1PGU2"/>
<evidence type="ECO:0000313" key="3">
    <source>
        <dbReference type="EMBL" id="CAD8102316.1"/>
    </source>
</evidence>
<keyword evidence="2" id="KW-1133">Transmembrane helix</keyword>
<sequence>MKILSLNKFSETSRSLIVSKFILVVLELIITCQCLGATHQNITAGLRAIPTADEYSDAQFYIIIFLILCILFQATQIGLNMLAMNIHFDKINSILCIYHFIGIWTFACFLFDRWKYKTIMYLWVIFCIIPFLFEFLTSLNGYYYYGIHEHRLIEAKRQALLAEQLKKKKQEEDEAKKLEEDSQPLNPQDGIQNAMSQ</sequence>
<accession>A0A8S1PGU2</accession>